<keyword evidence="2" id="KW-1185">Reference proteome</keyword>
<dbReference type="eggNOG" id="arCOG11988">
    <property type="taxonomic scope" value="Archaea"/>
</dbReference>
<name>E1RDD2_METP4</name>
<sequence length="79" mass="8575">MREDEIVEKIIETNRDVKWIRAEIAGIKENDKELERRVSAIEALHLPARTGIVSERQVSAGIGAGAGSIAALILRLLGG</sequence>
<reference evidence="1 2" key="1">
    <citation type="journal article" date="2010" name="Stand. Genomic Sci.">
        <title>Complete genome sequence of Methanoplanus petrolearius type strain (SEBR 4847).</title>
        <authorList>
            <person name="Brambilla E."/>
            <person name="Djao O.D."/>
            <person name="Daligault H."/>
            <person name="Lapidus A."/>
            <person name="Lucas S."/>
            <person name="Hammon N."/>
            <person name="Nolan M."/>
            <person name="Tice H."/>
            <person name="Cheng J.F."/>
            <person name="Han C."/>
            <person name="Tapia R."/>
            <person name="Goodwin L."/>
            <person name="Pitluck S."/>
            <person name="Liolios K."/>
            <person name="Ivanova N."/>
            <person name="Mavromatis K."/>
            <person name="Mikhailova N."/>
            <person name="Pati A."/>
            <person name="Chen A."/>
            <person name="Palaniappan K."/>
            <person name="Land M."/>
            <person name="Hauser L."/>
            <person name="Chang Y.J."/>
            <person name="Jeffries C.D."/>
            <person name="Rohde M."/>
            <person name="Spring S."/>
            <person name="Sikorski J."/>
            <person name="Goker M."/>
            <person name="Woyke T."/>
            <person name="Bristow J."/>
            <person name="Eisen J.A."/>
            <person name="Markowitz V."/>
            <person name="Hugenholtz P."/>
            <person name="Kyrpides N.C."/>
            <person name="Klenk H.P."/>
        </authorList>
    </citation>
    <scope>NUCLEOTIDE SEQUENCE [LARGE SCALE GENOMIC DNA]</scope>
    <source>
        <strain evidence="2">DSM 11571 / OCM 486 / SEBR 4847</strain>
    </source>
</reference>
<gene>
    <name evidence="1" type="ordered locus">Mpet_0035</name>
</gene>
<dbReference type="HOGENOM" id="CLU_2581446_0_0_2"/>
<evidence type="ECO:0000313" key="2">
    <source>
        <dbReference type="Proteomes" id="UP000006565"/>
    </source>
</evidence>
<dbReference type="AlphaFoldDB" id="E1RDD2"/>
<dbReference type="RefSeq" id="WP_013327995.1">
    <property type="nucleotide sequence ID" value="NC_014507.1"/>
</dbReference>
<proteinExistence type="predicted"/>
<dbReference type="GeneID" id="9742473"/>
<dbReference type="EMBL" id="CP002117">
    <property type="protein sequence ID" value="ADN34816.1"/>
    <property type="molecule type" value="Genomic_DNA"/>
</dbReference>
<accession>E1RDD2</accession>
<organism evidence="1 2">
    <name type="scientific">Methanolacinia petrolearia (strain DSM 11571 / OCM 486 / SEBR 4847)</name>
    <name type="common">Methanoplanus petrolearius</name>
    <dbReference type="NCBI Taxonomy" id="679926"/>
    <lineage>
        <taxon>Archaea</taxon>
        <taxon>Methanobacteriati</taxon>
        <taxon>Methanobacteriota</taxon>
        <taxon>Stenosarchaea group</taxon>
        <taxon>Methanomicrobia</taxon>
        <taxon>Methanomicrobiales</taxon>
        <taxon>Methanomicrobiaceae</taxon>
        <taxon>Methanolacinia</taxon>
    </lineage>
</organism>
<dbReference type="Proteomes" id="UP000006565">
    <property type="component" value="Chromosome"/>
</dbReference>
<dbReference type="KEGG" id="mpi:Mpet_0035"/>
<protein>
    <submittedName>
        <fullName evidence="1">Uncharacterized protein</fullName>
    </submittedName>
</protein>
<evidence type="ECO:0000313" key="1">
    <source>
        <dbReference type="EMBL" id="ADN34816.1"/>
    </source>
</evidence>
<dbReference type="OrthoDB" id="112065at2157"/>